<dbReference type="Proteomes" id="UP000009232">
    <property type="component" value="Chromosome"/>
</dbReference>
<dbReference type="AlphaFoldDB" id="F6DB62"/>
<dbReference type="EMBL" id="CP002776">
    <property type="protein sequence ID" value="AEG30802.1"/>
    <property type="molecule type" value="Genomic_DNA"/>
</dbReference>
<evidence type="ECO:0000256" key="2">
    <source>
        <dbReference type="SAM" id="Phobius"/>
    </source>
</evidence>
<feature type="domain" description="AsmA" evidence="3">
    <location>
        <begin position="29"/>
        <end position="126"/>
    </location>
</feature>
<dbReference type="PANTHER" id="PTHR30441:SF4">
    <property type="entry name" value="PROTEIN ASMA"/>
    <property type="match status" value="1"/>
</dbReference>
<dbReference type="PANTHER" id="PTHR30441">
    <property type="entry name" value="DUF748 DOMAIN-CONTAINING PROTEIN"/>
    <property type="match status" value="1"/>
</dbReference>
<dbReference type="OrthoDB" id="5610455at2"/>
<keyword evidence="2" id="KW-1133">Transmembrane helix</keyword>
<dbReference type="STRING" id="717773.Thicy_0026"/>
<evidence type="ECO:0000313" key="5">
    <source>
        <dbReference type="Proteomes" id="UP000009232"/>
    </source>
</evidence>
<dbReference type="KEGG" id="tcy:Thicy_0026"/>
<proteinExistence type="predicted"/>
<dbReference type="HOGENOM" id="CLU_466859_0_0_6"/>
<protein>
    <submittedName>
        <fullName evidence="4">AsmA family protein</fullName>
    </submittedName>
</protein>
<name>F6DB62_THICA</name>
<feature type="region of interest" description="Disordered" evidence="1">
    <location>
        <begin position="1"/>
        <end position="21"/>
    </location>
</feature>
<evidence type="ECO:0000259" key="3">
    <source>
        <dbReference type="Pfam" id="PF05170"/>
    </source>
</evidence>
<dbReference type="InterPro" id="IPR007844">
    <property type="entry name" value="AsmA"/>
</dbReference>
<accession>F6DB62</accession>
<reference evidence="4 5" key="1">
    <citation type="submission" date="2011-05" db="EMBL/GenBank/DDBJ databases">
        <title>Complete sequence of Thioalkalimicrobium cyclicum ALM1.</title>
        <authorList>
            <consortium name="US DOE Joint Genome Institute"/>
            <person name="Lucas S."/>
            <person name="Han J."/>
            <person name="Lapidus A."/>
            <person name="Cheng J.-F."/>
            <person name="Goodwin L."/>
            <person name="Pitluck S."/>
            <person name="Peters L."/>
            <person name="Mikhailova N."/>
            <person name="Davenport K."/>
            <person name="Han C."/>
            <person name="Tapia R."/>
            <person name="Land M."/>
            <person name="Hauser L."/>
            <person name="Kyrpides N."/>
            <person name="Ivanova N."/>
            <person name="Pagani I."/>
            <person name="Kappler U."/>
            <person name="Woyke T."/>
        </authorList>
    </citation>
    <scope>NUCLEOTIDE SEQUENCE [LARGE SCALE GENOMIC DNA]</scope>
    <source>
        <strain evidence="5">DSM 14477 / JCM 11371 / ALM1</strain>
    </source>
</reference>
<dbReference type="eggNOG" id="COG2982">
    <property type="taxonomic scope" value="Bacteria"/>
</dbReference>
<gene>
    <name evidence="4" type="ordered locus">Thicy_0026</name>
</gene>
<dbReference type="GO" id="GO:0090313">
    <property type="term" value="P:regulation of protein targeting to membrane"/>
    <property type="evidence" value="ECO:0007669"/>
    <property type="project" value="TreeGrafter"/>
</dbReference>
<organism evidence="4 5">
    <name type="scientific">Thiomicrospira cyclica (strain DSM 14477 / JCM 11371 / ALM1)</name>
    <name type="common">Thioalkalimicrobium cyclicum</name>
    <dbReference type="NCBI Taxonomy" id="717773"/>
    <lineage>
        <taxon>Bacteria</taxon>
        <taxon>Pseudomonadati</taxon>
        <taxon>Pseudomonadota</taxon>
        <taxon>Gammaproteobacteria</taxon>
        <taxon>Thiotrichales</taxon>
        <taxon>Piscirickettsiaceae</taxon>
        <taxon>Thiomicrospira</taxon>
    </lineage>
</organism>
<dbReference type="Pfam" id="PF05170">
    <property type="entry name" value="AsmA"/>
    <property type="match status" value="2"/>
</dbReference>
<feature type="domain" description="AsmA" evidence="3">
    <location>
        <begin position="342"/>
        <end position="505"/>
    </location>
</feature>
<feature type="transmembrane region" description="Helical" evidence="2">
    <location>
        <begin position="28"/>
        <end position="51"/>
    </location>
</feature>
<dbReference type="GO" id="GO:0005886">
    <property type="term" value="C:plasma membrane"/>
    <property type="evidence" value="ECO:0007669"/>
    <property type="project" value="TreeGrafter"/>
</dbReference>
<evidence type="ECO:0000256" key="1">
    <source>
        <dbReference type="SAM" id="MobiDB-lite"/>
    </source>
</evidence>
<dbReference type="InterPro" id="IPR052894">
    <property type="entry name" value="AsmA-related"/>
</dbReference>
<keyword evidence="5" id="KW-1185">Reference proteome</keyword>
<evidence type="ECO:0000313" key="4">
    <source>
        <dbReference type="EMBL" id="AEG30802.1"/>
    </source>
</evidence>
<keyword evidence="2" id="KW-0812">Transmembrane</keyword>
<sequence length="584" mass="65586">MSVADATSSSSESPTPKARPSRHPVVRWLKAIAIMVATLIVFVVAAFYIALHLIDFNKYQPLIANELQQKFGIEAEFNGDIRAQKWPFAMQAEQLTLQGEWQDYWWQADIESVTIKLSLGDLVRQQQANPVGINWQVSGLRWGVLGQEQSIAEITQWQGSAGISQQHNQAWLVEMQFYLASKLQQMQINPLVYDLDAQTLSWRELIWQQDHQAENVMTAQAAFSWQSEFHWDLSAQLINFNPRELTEVFGAHWPNFVAADAFTQVSGEVATQGSAQDWSLAMSPLTLDQTQIRGQIAFKDQIHLQVGLDIDQLSMDFYRAHSTLREGETYLPIAVPVTTLRQTPLQGELNLAQLTLWGADYHAIYASLQGEAGVVNLNPLRLDLYQGYWAGDMQIDVTGETPAFALKWRWQDVALGDWLSAMVDYKDLSGKLGGEGRLQTAGSNEQALKYNAQGEFELQLFDGTYRGLDLNRLLMAQIPQAGDTTVFEQLTVSGRIVDGVMTVRPVKLASTNFDISGRAQVHLPTSLMRGQLVLDYRKPPTPLGFLEGAKLPVEVDGPLLAPRWFIDSREVLRHNNLLDLFTGQ</sequence>
<dbReference type="RefSeq" id="WP_013834591.1">
    <property type="nucleotide sequence ID" value="NC_015581.1"/>
</dbReference>
<keyword evidence="2" id="KW-0472">Membrane</keyword>